<dbReference type="InterPro" id="IPR040457">
    <property type="entry name" value="GCP_C"/>
</dbReference>
<dbReference type="GO" id="GO:0005874">
    <property type="term" value="C:microtubule"/>
    <property type="evidence" value="ECO:0007669"/>
    <property type="project" value="UniProtKB-KW"/>
</dbReference>
<dbReference type="GO" id="GO:0000922">
    <property type="term" value="C:spindle pole"/>
    <property type="evidence" value="ECO:0007669"/>
    <property type="project" value="InterPro"/>
</dbReference>
<comment type="subcellular location">
    <subcellularLocation>
        <location evidence="5">Cytoplasm</location>
        <location evidence="5">Cytoskeleton</location>
        <location evidence="5">Microtubule organizing center</location>
    </subcellularLocation>
</comment>
<dbReference type="GO" id="GO:0000930">
    <property type="term" value="C:gamma-tubulin complex"/>
    <property type="evidence" value="ECO:0007669"/>
    <property type="project" value="TreeGrafter"/>
</dbReference>
<dbReference type="GO" id="GO:0051225">
    <property type="term" value="P:spindle assembly"/>
    <property type="evidence" value="ECO:0007669"/>
    <property type="project" value="TreeGrafter"/>
</dbReference>
<evidence type="ECO:0000256" key="2">
    <source>
        <dbReference type="ARBA" id="ARBA00022490"/>
    </source>
</evidence>
<dbReference type="Gene3D" id="1.20.120.1900">
    <property type="entry name" value="Gamma-tubulin complex, C-terminal domain"/>
    <property type="match status" value="1"/>
</dbReference>
<dbReference type="SMR" id="G4YEY8"/>
<dbReference type="RefSeq" id="XP_009514627.1">
    <property type="nucleotide sequence ID" value="XM_009516332.1"/>
</dbReference>
<dbReference type="InParanoid" id="G4YEY8"/>
<evidence type="ECO:0000313" key="8">
    <source>
        <dbReference type="Proteomes" id="UP000002640"/>
    </source>
</evidence>
<dbReference type="InterPro" id="IPR007259">
    <property type="entry name" value="GCP"/>
</dbReference>
<dbReference type="PANTHER" id="PTHR19302">
    <property type="entry name" value="GAMMA TUBULIN COMPLEX PROTEIN"/>
    <property type="match status" value="1"/>
</dbReference>
<dbReference type="OMA" id="RRCHEDY"/>
<dbReference type="InterPro" id="IPR042241">
    <property type="entry name" value="GCP_C_sf"/>
</dbReference>
<dbReference type="PANTHER" id="PTHR19302:SF70">
    <property type="entry name" value="GAMMA-TUBULIN COMPLEX COMPONENT 6"/>
    <property type="match status" value="1"/>
</dbReference>
<dbReference type="Proteomes" id="UP000002640">
    <property type="component" value="Unassembled WGS sequence"/>
</dbReference>
<dbReference type="GO" id="GO:0031122">
    <property type="term" value="P:cytoplasmic microtubule organization"/>
    <property type="evidence" value="ECO:0007669"/>
    <property type="project" value="TreeGrafter"/>
</dbReference>
<dbReference type="GO" id="GO:0043015">
    <property type="term" value="F:gamma-tubulin binding"/>
    <property type="evidence" value="ECO:0007669"/>
    <property type="project" value="InterPro"/>
</dbReference>
<dbReference type="GO" id="GO:0051011">
    <property type="term" value="F:microtubule minus-end binding"/>
    <property type="evidence" value="ECO:0007669"/>
    <property type="project" value="TreeGrafter"/>
</dbReference>
<organism evidence="7 8">
    <name type="scientific">Phytophthora sojae (strain P6497)</name>
    <name type="common">Soybean stem and root rot agent</name>
    <name type="synonym">Phytophthora megasperma f. sp. glycines</name>
    <dbReference type="NCBI Taxonomy" id="1094619"/>
    <lineage>
        <taxon>Eukaryota</taxon>
        <taxon>Sar</taxon>
        <taxon>Stramenopiles</taxon>
        <taxon>Oomycota</taxon>
        <taxon>Peronosporomycetes</taxon>
        <taxon>Peronosporales</taxon>
        <taxon>Peronosporaceae</taxon>
        <taxon>Phytophthora</taxon>
    </lineage>
</organism>
<keyword evidence="2 5" id="KW-0963">Cytoplasm</keyword>
<evidence type="ECO:0000259" key="6">
    <source>
        <dbReference type="Pfam" id="PF04130"/>
    </source>
</evidence>
<dbReference type="GeneID" id="20654772"/>
<keyword evidence="4 5" id="KW-0206">Cytoskeleton</keyword>
<accession>G4YEY8</accession>
<dbReference type="EMBL" id="JH159151">
    <property type="protein sequence ID" value="EGZ27352.1"/>
    <property type="molecule type" value="Genomic_DNA"/>
</dbReference>
<keyword evidence="3 5" id="KW-0493">Microtubule</keyword>
<evidence type="ECO:0000256" key="1">
    <source>
        <dbReference type="ARBA" id="ARBA00010337"/>
    </source>
</evidence>
<comment type="similarity">
    <text evidence="1 5">Belongs to the TUBGCP family.</text>
</comment>
<reference evidence="7 8" key="1">
    <citation type="journal article" date="2006" name="Science">
        <title>Phytophthora genome sequences uncover evolutionary origins and mechanisms of pathogenesis.</title>
        <authorList>
            <person name="Tyler B.M."/>
            <person name="Tripathy S."/>
            <person name="Zhang X."/>
            <person name="Dehal P."/>
            <person name="Jiang R.H."/>
            <person name="Aerts A."/>
            <person name="Arredondo F.D."/>
            <person name="Baxter L."/>
            <person name="Bensasson D."/>
            <person name="Beynon J.L."/>
            <person name="Chapman J."/>
            <person name="Damasceno C.M."/>
            <person name="Dorrance A.E."/>
            <person name="Dou D."/>
            <person name="Dickerman A.W."/>
            <person name="Dubchak I.L."/>
            <person name="Garbelotto M."/>
            <person name="Gijzen M."/>
            <person name="Gordon S.G."/>
            <person name="Govers F."/>
            <person name="Grunwald N.J."/>
            <person name="Huang W."/>
            <person name="Ivors K.L."/>
            <person name="Jones R.W."/>
            <person name="Kamoun S."/>
            <person name="Krampis K."/>
            <person name="Lamour K.H."/>
            <person name="Lee M.K."/>
            <person name="McDonald W.H."/>
            <person name="Medina M."/>
            <person name="Meijer H.J."/>
            <person name="Nordberg E.K."/>
            <person name="Maclean D.J."/>
            <person name="Ospina-Giraldo M.D."/>
            <person name="Morris P.F."/>
            <person name="Phuntumart V."/>
            <person name="Putnam N.H."/>
            <person name="Rash S."/>
            <person name="Rose J.K."/>
            <person name="Sakihama Y."/>
            <person name="Salamov A.A."/>
            <person name="Savidor A."/>
            <person name="Scheuring C.F."/>
            <person name="Smith B.M."/>
            <person name="Sobral B.W."/>
            <person name="Terry A."/>
            <person name="Torto-Alalibo T.A."/>
            <person name="Win J."/>
            <person name="Xu Z."/>
            <person name="Zhang H."/>
            <person name="Grigoriev I.V."/>
            <person name="Rokhsar D.S."/>
            <person name="Boore J.L."/>
        </authorList>
    </citation>
    <scope>NUCLEOTIDE SEQUENCE [LARGE SCALE GENOMIC DNA]</scope>
    <source>
        <strain evidence="7 8">P6497</strain>
    </source>
</reference>
<dbReference type="AlphaFoldDB" id="G4YEY8"/>
<sequence length="317" mass="35559">MLMSEGLCMDIFARDFLLGLNSTTRVNWGVEGRLTSALTLAMIEGSVASNAIVQSFHYSTTPALAEVLDSLTMTPAVPRLVGEIELVYDVKWPLGLVITSQSLDHYKIMHRFLLHVRLTSLEVREVWSLLRSIRQRGHLSPILERLCGGVVYKMQALLQAFNESFATKVLMSAWSELEHSLQKSTMLTELRRHHDDYVAVALRCCFLDSSEVHSAFLGTLAAAWSLMAFVRGLDRQVTGRATEEARIRALCDEYDIAQRTLVARLQSVSRDADRSAREFSECFLLRLNFNDYYSTGAGPEAAATIGERVGARSWMTM</sequence>
<protein>
    <recommendedName>
        <fullName evidence="5">Spindle pole body component</fullName>
    </recommendedName>
</protein>
<keyword evidence="8" id="KW-1185">Reference proteome</keyword>
<dbReference type="GO" id="GO:0007020">
    <property type="term" value="P:microtubule nucleation"/>
    <property type="evidence" value="ECO:0007669"/>
    <property type="project" value="InterPro"/>
</dbReference>
<dbReference type="GO" id="GO:0000278">
    <property type="term" value="P:mitotic cell cycle"/>
    <property type="evidence" value="ECO:0007669"/>
    <property type="project" value="TreeGrafter"/>
</dbReference>
<evidence type="ECO:0000313" key="7">
    <source>
        <dbReference type="EMBL" id="EGZ27352.1"/>
    </source>
</evidence>
<dbReference type="KEGG" id="psoj:PHYSODRAFT_476644"/>
<gene>
    <name evidence="7" type="ORF">PHYSODRAFT_476644</name>
</gene>
<dbReference type="STRING" id="1094619.G4YEY8"/>
<dbReference type="Pfam" id="PF04130">
    <property type="entry name" value="GCP_C_terminal"/>
    <property type="match status" value="1"/>
</dbReference>
<evidence type="ECO:0000256" key="3">
    <source>
        <dbReference type="ARBA" id="ARBA00022701"/>
    </source>
</evidence>
<feature type="domain" description="Gamma tubulin complex component C-terminal" evidence="6">
    <location>
        <begin position="29"/>
        <end position="293"/>
    </location>
</feature>
<proteinExistence type="inferred from homology"/>
<evidence type="ECO:0000256" key="4">
    <source>
        <dbReference type="ARBA" id="ARBA00023212"/>
    </source>
</evidence>
<evidence type="ECO:0000256" key="5">
    <source>
        <dbReference type="RuleBase" id="RU363050"/>
    </source>
</evidence>
<dbReference type="GO" id="GO:0051321">
    <property type="term" value="P:meiotic cell cycle"/>
    <property type="evidence" value="ECO:0007669"/>
    <property type="project" value="TreeGrafter"/>
</dbReference>
<name>G4YEY8_PHYSP</name>